<dbReference type="EC" id="1.8.3.2" evidence="8"/>
<gene>
    <name evidence="11" type="ORF">G7K_3752-t1</name>
</gene>
<keyword evidence="6" id="KW-0496">Mitochondrion</keyword>
<reference evidence="11 12" key="2">
    <citation type="journal article" date="2014" name="J. Gen. Appl. Microbiol.">
        <title>The early diverging ascomycetous budding yeast Saitoella complicata has three histone deacetylases belonging to the Clr6, Hos2, and Rpd3 lineages.</title>
        <authorList>
            <person name="Nishida H."/>
            <person name="Matsumoto T."/>
            <person name="Kondo S."/>
            <person name="Hamamoto M."/>
            <person name="Yoshikawa H."/>
        </authorList>
    </citation>
    <scope>NUCLEOTIDE SEQUENCE [LARGE SCALE GENOMIC DNA]</scope>
    <source>
        <strain evidence="11 12">NRRL Y-17804</strain>
    </source>
</reference>
<dbReference type="PANTHER" id="PTHR12645">
    <property type="entry name" value="ALR/ERV"/>
    <property type="match status" value="1"/>
</dbReference>
<evidence type="ECO:0000256" key="5">
    <source>
        <dbReference type="ARBA" id="ARBA00023002"/>
    </source>
</evidence>
<evidence type="ECO:0000256" key="7">
    <source>
        <dbReference type="ARBA" id="ARBA00023157"/>
    </source>
</evidence>
<dbReference type="InterPro" id="IPR039799">
    <property type="entry name" value="ALR/ERV"/>
</dbReference>
<dbReference type="Gene3D" id="1.20.120.310">
    <property type="entry name" value="ERV/ALR sulfhydryl oxidase domain"/>
    <property type="match status" value="1"/>
</dbReference>
<feature type="compositionally biased region" description="Polar residues" evidence="9">
    <location>
        <begin position="60"/>
        <end position="74"/>
    </location>
</feature>
<evidence type="ECO:0000256" key="9">
    <source>
        <dbReference type="SAM" id="MobiDB-lite"/>
    </source>
</evidence>
<dbReference type="PROSITE" id="PS51324">
    <property type="entry name" value="ERV_ALR"/>
    <property type="match status" value="1"/>
</dbReference>
<evidence type="ECO:0000256" key="6">
    <source>
        <dbReference type="ARBA" id="ARBA00023128"/>
    </source>
</evidence>
<feature type="domain" description="ERV/ALR sulfhydryl oxidase" evidence="10">
    <location>
        <begin position="81"/>
        <end position="183"/>
    </location>
</feature>
<dbReference type="GO" id="GO:0050660">
    <property type="term" value="F:flavin adenine dinucleotide binding"/>
    <property type="evidence" value="ECO:0007669"/>
    <property type="project" value="TreeGrafter"/>
</dbReference>
<evidence type="ECO:0000313" key="12">
    <source>
        <dbReference type="Proteomes" id="UP000033140"/>
    </source>
</evidence>
<dbReference type="InterPro" id="IPR036774">
    <property type="entry name" value="ERV/ALR_sulphydryl_oxid_sf"/>
</dbReference>
<organism evidence="11 12">
    <name type="scientific">Saitoella complicata (strain BCRC 22490 / CBS 7301 / JCM 7358 / NBRC 10748 / NRRL Y-17804)</name>
    <dbReference type="NCBI Taxonomy" id="698492"/>
    <lineage>
        <taxon>Eukaryota</taxon>
        <taxon>Fungi</taxon>
        <taxon>Dikarya</taxon>
        <taxon>Ascomycota</taxon>
        <taxon>Taphrinomycotina</taxon>
        <taxon>Taphrinomycotina incertae sedis</taxon>
        <taxon>Saitoella</taxon>
    </lineage>
</organism>
<evidence type="ECO:0000256" key="3">
    <source>
        <dbReference type="ARBA" id="ARBA00022630"/>
    </source>
</evidence>
<evidence type="ECO:0000256" key="2">
    <source>
        <dbReference type="ARBA" id="ARBA00004569"/>
    </source>
</evidence>
<evidence type="ECO:0000259" key="10">
    <source>
        <dbReference type="PROSITE" id="PS51324"/>
    </source>
</evidence>
<evidence type="ECO:0000313" key="11">
    <source>
        <dbReference type="EMBL" id="GAO49603.1"/>
    </source>
</evidence>
<dbReference type="PANTHER" id="PTHR12645:SF0">
    <property type="entry name" value="FAD-LINKED SULFHYDRYL OXIDASE ALR"/>
    <property type="match status" value="1"/>
</dbReference>
<reference evidence="11 12" key="3">
    <citation type="journal article" date="2015" name="Genome Announc.">
        <title>Draft Genome Sequence of the Archiascomycetous Yeast Saitoella complicata.</title>
        <authorList>
            <person name="Yamauchi K."/>
            <person name="Kondo S."/>
            <person name="Hamamoto M."/>
            <person name="Takahashi Y."/>
            <person name="Ogura Y."/>
            <person name="Hayashi T."/>
            <person name="Nishida H."/>
        </authorList>
    </citation>
    <scope>NUCLEOTIDE SEQUENCE [LARGE SCALE GENOMIC DNA]</scope>
    <source>
        <strain evidence="11 12">NRRL Y-17804</strain>
    </source>
</reference>
<feature type="region of interest" description="Disordered" evidence="9">
    <location>
        <begin position="1"/>
        <end position="33"/>
    </location>
</feature>
<comment type="caution">
    <text evidence="11">The sequence shown here is derived from an EMBL/GenBank/DDBJ whole genome shotgun (WGS) entry which is preliminary data.</text>
</comment>
<dbReference type="Proteomes" id="UP000033140">
    <property type="component" value="Unassembled WGS sequence"/>
</dbReference>
<keyword evidence="12" id="KW-1185">Reference proteome</keyword>
<keyword evidence="5 8" id="KW-0560">Oxidoreductase</keyword>
<dbReference type="EMBL" id="BACD03000024">
    <property type="protein sequence ID" value="GAO49603.1"/>
    <property type="molecule type" value="Genomic_DNA"/>
</dbReference>
<dbReference type="GO" id="GO:0005758">
    <property type="term" value="C:mitochondrial intermembrane space"/>
    <property type="evidence" value="ECO:0007669"/>
    <property type="project" value="UniProtKB-SubCell"/>
</dbReference>
<accession>A0A0E9NIG3</accession>
<name>A0A0E9NIG3_SAICN</name>
<comment type="catalytic activity">
    <reaction evidence="8">
        <text>2 R'C(R)SH + O2 = R'C(R)S-S(R)CR' + H2O2</text>
        <dbReference type="Rhea" id="RHEA:17357"/>
        <dbReference type="ChEBI" id="CHEBI:15379"/>
        <dbReference type="ChEBI" id="CHEBI:16240"/>
        <dbReference type="ChEBI" id="CHEBI:16520"/>
        <dbReference type="ChEBI" id="CHEBI:17412"/>
        <dbReference type="EC" id="1.8.3.2"/>
    </reaction>
</comment>
<evidence type="ECO:0000256" key="1">
    <source>
        <dbReference type="ARBA" id="ARBA00001974"/>
    </source>
</evidence>
<evidence type="ECO:0000256" key="4">
    <source>
        <dbReference type="ARBA" id="ARBA00022827"/>
    </source>
</evidence>
<comment type="subcellular location">
    <subcellularLocation>
        <location evidence="2">Mitochondrion intermembrane space</location>
    </subcellularLocation>
</comment>
<dbReference type="GO" id="GO:0016971">
    <property type="term" value="F:flavin-dependent sulfhydryl oxidase activity"/>
    <property type="evidence" value="ECO:0007669"/>
    <property type="project" value="InterPro"/>
</dbReference>
<dbReference type="AlphaFoldDB" id="A0A0E9NIG3"/>
<dbReference type="FunFam" id="1.20.120.310:FF:000003">
    <property type="entry name" value="Sulfhydryl oxidase"/>
    <property type="match status" value="1"/>
</dbReference>
<dbReference type="STRING" id="698492.A0A0E9NIG3"/>
<feature type="region of interest" description="Disordered" evidence="9">
    <location>
        <begin position="53"/>
        <end position="83"/>
    </location>
</feature>
<dbReference type="Pfam" id="PF04777">
    <property type="entry name" value="Evr1_Alr"/>
    <property type="match status" value="1"/>
</dbReference>
<sequence>MPNDTQMPDFGAFASPKTEEGKKNDLPPRIVLGPDGKPCKSCTAFSAWAKLPKKKATGATDPSSSSAPQDTVTPATLPPDCPPDVEALGRATWTFLHSMAATYPDSAPPEKQKEMSSFLRIFGNVYPCWVCAEDFRSWMAKDENKPVLTGREAMSRWMCRAHNEVNEKLGKPAFDCNKWEERWRTGRKGCFPEDL</sequence>
<dbReference type="InterPro" id="IPR017905">
    <property type="entry name" value="ERV/ALR_sulphydryl_oxidase"/>
</dbReference>
<keyword evidence="7" id="KW-1015">Disulfide bond</keyword>
<feature type="compositionally biased region" description="Basic and acidic residues" evidence="9">
    <location>
        <begin position="17"/>
        <end position="26"/>
    </location>
</feature>
<proteinExistence type="predicted"/>
<keyword evidence="4 8" id="KW-0274">FAD</keyword>
<keyword evidence="3 8" id="KW-0285">Flavoprotein</keyword>
<comment type="cofactor">
    <cofactor evidence="1 8">
        <name>FAD</name>
        <dbReference type="ChEBI" id="CHEBI:57692"/>
    </cofactor>
</comment>
<protein>
    <recommendedName>
        <fullName evidence="8">Sulfhydryl oxidase</fullName>
        <ecNumber evidence="8">1.8.3.2</ecNumber>
    </recommendedName>
</protein>
<dbReference type="SUPFAM" id="SSF69000">
    <property type="entry name" value="FAD-dependent thiol oxidase"/>
    <property type="match status" value="1"/>
</dbReference>
<reference evidence="11 12" key="1">
    <citation type="journal article" date="2011" name="J. Gen. Appl. Microbiol.">
        <title>Draft genome sequencing of the enigmatic yeast Saitoella complicata.</title>
        <authorList>
            <person name="Nishida H."/>
            <person name="Hamamoto M."/>
            <person name="Sugiyama J."/>
        </authorList>
    </citation>
    <scope>NUCLEOTIDE SEQUENCE [LARGE SCALE GENOMIC DNA]</scope>
    <source>
        <strain evidence="11 12">NRRL Y-17804</strain>
    </source>
</reference>
<dbReference type="OMA" id="TWMCEAH"/>
<evidence type="ECO:0000256" key="8">
    <source>
        <dbReference type="RuleBase" id="RU371123"/>
    </source>
</evidence>